<protein>
    <recommendedName>
        <fullName evidence="3 6">beta-glucosidase</fullName>
        <ecNumber evidence="3 6">3.2.1.21</ecNumber>
    </recommendedName>
</protein>
<comment type="similarity">
    <text evidence="2 6">Belongs to the glycosyl hydrolase 3 family.</text>
</comment>
<evidence type="ECO:0000256" key="1">
    <source>
        <dbReference type="ARBA" id="ARBA00000448"/>
    </source>
</evidence>
<dbReference type="PANTHER" id="PTHR42715">
    <property type="entry name" value="BETA-GLUCOSIDASE"/>
    <property type="match status" value="1"/>
</dbReference>
<dbReference type="Pfam" id="PF14310">
    <property type="entry name" value="Fn3-like"/>
    <property type="match status" value="1"/>
</dbReference>
<keyword evidence="9" id="KW-1185">Reference proteome</keyword>
<dbReference type="GO" id="GO:0008422">
    <property type="term" value="F:beta-glucosidase activity"/>
    <property type="evidence" value="ECO:0007669"/>
    <property type="project" value="UniProtKB-EC"/>
</dbReference>
<dbReference type="GO" id="GO:0030245">
    <property type="term" value="P:cellulose catabolic process"/>
    <property type="evidence" value="ECO:0007669"/>
    <property type="project" value="UniProtKB-UniPathway"/>
</dbReference>
<dbReference type="InterPro" id="IPR001764">
    <property type="entry name" value="Glyco_hydro_3_N"/>
</dbReference>
<evidence type="ECO:0000256" key="6">
    <source>
        <dbReference type="RuleBase" id="RU361161"/>
    </source>
</evidence>
<dbReference type="EC" id="3.2.1.21" evidence="3 6"/>
<dbReference type="InterPro" id="IPR036962">
    <property type="entry name" value="Glyco_hydro_3_N_sf"/>
</dbReference>
<dbReference type="Pfam" id="PF07691">
    <property type="entry name" value="PA14"/>
    <property type="match status" value="1"/>
</dbReference>
<keyword evidence="6" id="KW-0624">Polysaccharide degradation</keyword>
<dbReference type="Gene3D" id="3.40.50.1700">
    <property type="entry name" value="Glycoside hydrolase family 3 C-terminal domain"/>
    <property type="match status" value="1"/>
</dbReference>
<dbReference type="UniPathway" id="UPA00696"/>
<comment type="caution">
    <text evidence="8">The sequence shown here is derived from an EMBL/GenBank/DDBJ whole genome shotgun (WGS) entry which is preliminary data.</text>
</comment>
<dbReference type="InterPro" id="IPR002772">
    <property type="entry name" value="Glyco_hydro_3_C"/>
</dbReference>
<dbReference type="SMART" id="SM01217">
    <property type="entry name" value="Fn3_like"/>
    <property type="match status" value="1"/>
</dbReference>
<dbReference type="PROSITE" id="PS51820">
    <property type="entry name" value="PA14"/>
    <property type="match status" value="1"/>
</dbReference>
<dbReference type="InterPro" id="IPR037524">
    <property type="entry name" value="PA14/GLEYA"/>
</dbReference>
<comment type="catalytic activity">
    <reaction evidence="1 6">
        <text>Hydrolysis of terminal, non-reducing beta-D-glucosyl residues with release of beta-D-glucose.</text>
        <dbReference type="EC" id="3.2.1.21"/>
    </reaction>
</comment>
<dbReference type="SUPFAM" id="SSF51445">
    <property type="entry name" value="(Trans)glycosidases"/>
    <property type="match status" value="1"/>
</dbReference>
<dbReference type="InterPro" id="IPR017853">
    <property type="entry name" value="GH"/>
</dbReference>
<comment type="pathway">
    <text evidence="6">Glycan metabolism; cellulose degradation.</text>
</comment>
<dbReference type="OrthoDB" id="47059at2759"/>
<dbReference type="InterPro" id="IPR036881">
    <property type="entry name" value="Glyco_hydro_3_C_sf"/>
</dbReference>
<keyword evidence="5 6" id="KW-0326">Glycosidase</keyword>
<dbReference type="InterPro" id="IPR011658">
    <property type="entry name" value="PA14_dom"/>
</dbReference>
<keyword evidence="6" id="KW-0119">Carbohydrate metabolism</keyword>
<organism evidence="8 9">
    <name type="scientific">Metschnikowia bicuspidata var. bicuspidata NRRL YB-4993</name>
    <dbReference type="NCBI Taxonomy" id="869754"/>
    <lineage>
        <taxon>Eukaryota</taxon>
        <taxon>Fungi</taxon>
        <taxon>Dikarya</taxon>
        <taxon>Ascomycota</taxon>
        <taxon>Saccharomycotina</taxon>
        <taxon>Pichiomycetes</taxon>
        <taxon>Metschnikowiaceae</taxon>
        <taxon>Metschnikowia</taxon>
    </lineage>
</organism>
<gene>
    <name evidence="8" type="ORF">METBIDRAFT_29494</name>
</gene>
<dbReference type="GeneID" id="30028392"/>
<reference evidence="8 9" key="1">
    <citation type="submission" date="2016-05" db="EMBL/GenBank/DDBJ databases">
        <title>Comparative genomics of biotechnologically important yeasts.</title>
        <authorList>
            <consortium name="DOE Joint Genome Institute"/>
            <person name="Riley R."/>
            <person name="Haridas S."/>
            <person name="Wolfe K.H."/>
            <person name="Lopes M.R."/>
            <person name="Hittinger C.T."/>
            <person name="Goker M."/>
            <person name="Salamov A."/>
            <person name="Wisecaver J."/>
            <person name="Long T.M."/>
            <person name="Aerts A.L."/>
            <person name="Barry K."/>
            <person name="Choi C."/>
            <person name="Clum A."/>
            <person name="Coughlan A.Y."/>
            <person name="Deshpande S."/>
            <person name="Douglass A.P."/>
            <person name="Hanson S.J."/>
            <person name="Klenk H.-P."/>
            <person name="LaButti K."/>
            <person name="Lapidus A."/>
            <person name="Lindquist E."/>
            <person name="Lipzen A."/>
            <person name="Meier-kolthoff J.P."/>
            <person name="Ohm R.A."/>
            <person name="Otillar R.P."/>
            <person name="Pangilinan J."/>
            <person name="Peng Y."/>
            <person name="Rokas A."/>
            <person name="Rosa C.A."/>
            <person name="Scheuner C."/>
            <person name="Sibirny A.A."/>
            <person name="Slot J.C."/>
            <person name="Stielow J.B."/>
            <person name="Sun H."/>
            <person name="Kurtzman C.P."/>
            <person name="Blackwell M."/>
            <person name="Grigoriev I.V."/>
            <person name="Jeffries T.W."/>
        </authorList>
    </citation>
    <scope>NUCLEOTIDE SEQUENCE [LARGE SCALE GENOMIC DNA]</scope>
    <source>
        <strain evidence="8 9">NRRL YB-4993</strain>
    </source>
</reference>
<dbReference type="PRINTS" id="PR00133">
    <property type="entry name" value="GLHYDRLASE3"/>
</dbReference>
<dbReference type="PROSITE" id="PS00775">
    <property type="entry name" value="GLYCOSYL_HYDROL_F3"/>
    <property type="match status" value="1"/>
</dbReference>
<accession>A0A1A0HG19</accession>
<dbReference type="Proteomes" id="UP000092555">
    <property type="component" value="Unassembled WGS sequence"/>
</dbReference>
<dbReference type="InterPro" id="IPR019800">
    <property type="entry name" value="Glyco_hydro_3_AS"/>
</dbReference>
<dbReference type="AlphaFoldDB" id="A0A1A0HG19"/>
<evidence type="ECO:0000256" key="3">
    <source>
        <dbReference type="ARBA" id="ARBA00012744"/>
    </source>
</evidence>
<evidence type="ECO:0000313" key="8">
    <source>
        <dbReference type="EMBL" id="OBA22930.1"/>
    </source>
</evidence>
<evidence type="ECO:0000313" key="9">
    <source>
        <dbReference type="Proteomes" id="UP000092555"/>
    </source>
</evidence>
<sequence>MADINVEEVLSQLTLPEKIGLLAGIDFWHTSGVKRLGVPSVRVSDGPNGVRGTKFCNGVPSACFPCGTGMAATFNKELLHDAGELMAKEAKSKSASCILGPTTNIQRGPLGGRGFESFSEDPYLAGMASAAVINGMQENDIASTLKHFVCNDLEHERSSSDSVLTERALREIYLEPFRLAVKNSNPASIMTSYNKVNGEHVSQSAKFLKDILRKEWGWDGLIMSDWFGVYTAKAAIENGLDLEMPGPSFLRDERSISHMIATREINIQDLDDRVRNVLKFVKWCARAKVEENGVEEKNDNPETRAVLNKLASEAVVLLKNEDNILPLQKNETLAVIGPNAKYAAYCGGGSASLLTYYSSTPFDSIAKKLGKNPEYSVGCFAHKSLPGISLSPMSRNPVTGKPGINVRFYDNAPDVSPRTQFDEFQYDASPLLFFDYTHPKIVDDLYYADITTEITPEESGDYDFSLIVCGTAKLFIDGKLLVDNTVNQKLGDAFFGSGSVEVINSTRLEAGKTYEILVQFGSAKTMSVKQAAALSVGGAIAIGFCKVIDPQEEIQKAAELASKVDKVVLSIGLNLEWESEGFDRPDMSLPPFTNELVSAVLQANPNTVVVNQSGTPVEMPWLLKAKALVHAWYGGSECGNAIANVLFGDVNPSGKLPLSWPMKNIDNPAYLNFKTVRGRVLYGEDIYVGYRYYEKLQRRVAFPFGYGKSYTSFEFTDLSVKLDESSDKLVATVSVENTGGIDGSETVQLYVAPVEPDVDRPLKELKGFEKVFLKAGEKRSVEFNLSLKDSVSYFDEYLAKWHLETGDYEVQVGSSSDDIEVRAGFKVCKEKMWTGL</sequence>
<dbReference type="FunFam" id="2.60.40.10:FF:000495">
    <property type="entry name" value="Periplasmic beta-glucosidase"/>
    <property type="match status" value="1"/>
</dbReference>
<dbReference type="SUPFAM" id="SSF52279">
    <property type="entry name" value="Beta-D-glucan exohydrolase, C-terminal domain"/>
    <property type="match status" value="1"/>
</dbReference>
<evidence type="ECO:0000256" key="2">
    <source>
        <dbReference type="ARBA" id="ARBA00005336"/>
    </source>
</evidence>
<dbReference type="RefSeq" id="XP_018713411.1">
    <property type="nucleotide sequence ID" value="XM_018855416.1"/>
</dbReference>
<feature type="domain" description="PA14" evidence="7">
    <location>
        <begin position="399"/>
        <end position="558"/>
    </location>
</feature>
<dbReference type="STRING" id="869754.A0A1A0HG19"/>
<evidence type="ECO:0000256" key="4">
    <source>
        <dbReference type="ARBA" id="ARBA00022801"/>
    </source>
</evidence>
<keyword evidence="4 6" id="KW-0378">Hydrolase</keyword>
<dbReference type="SMART" id="SM00758">
    <property type="entry name" value="PA14"/>
    <property type="match status" value="1"/>
</dbReference>
<dbReference type="Pfam" id="PF01915">
    <property type="entry name" value="Glyco_hydro_3_C"/>
    <property type="match status" value="1"/>
</dbReference>
<dbReference type="InterPro" id="IPR013783">
    <property type="entry name" value="Ig-like_fold"/>
</dbReference>
<dbReference type="InterPro" id="IPR050288">
    <property type="entry name" value="Cellulose_deg_GH3"/>
</dbReference>
<dbReference type="Gene3D" id="3.20.20.300">
    <property type="entry name" value="Glycoside hydrolase, family 3, N-terminal domain"/>
    <property type="match status" value="1"/>
</dbReference>
<name>A0A1A0HG19_9ASCO</name>
<dbReference type="InterPro" id="IPR026891">
    <property type="entry name" value="Fn3-like"/>
</dbReference>
<proteinExistence type="inferred from homology"/>
<evidence type="ECO:0000256" key="5">
    <source>
        <dbReference type="ARBA" id="ARBA00023295"/>
    </source>
</evidence>
<dbReference type="PANTHER" id="PTHR42715:SF27">
    <property type="entry name" value="BETA-GLUCOSIDASE-RELATED"/>
    <property type="match status" value="1"/>
</dbReference>
<dbReference type="EMBL" id="LXTC01000001">
    <property type="protein sequence ID" value="OBA22930.1"/>
    <property type="molecule type" value="Genomic_DNA"/>
</dbReference>
<evidence type="ECO:0000259" key="7">
    <source>
        <dbReference type="PROSITE" id="PS51820"/>
    </source>
</evidence>
<dbReference type="FunFam" id="3.20.20.300:FF:000006">
    <property type="entry name" value="Beta-glucosidase H"/>
    <property type="match status" value="1"/>
</dbReference>
<dbReference type="Pfam" id="PF00933">
    <property type="entry name" value="Glyco_hydro_3"/>
    <property type="match status" value="1"/>
</dbReference>
<dbReference type="Gene3D" id="2.60.120.260">
    <property type="entry name" value="Galactose-binding domain-like"/>
    <property type="match status" value="1"/>
</dbReference>
<dbReference type="Gene3D" id="2.60.40.10">
    <property type="entry name" value="Immunoglobulins"/>
    <property type="match status" value="1"/>
</dbReference>